<organism evidence="1 2">
    <name type="scientific">Nocardioides aurantiacus</name>
    <dbReference type="NCBI Taxonomy" id="86796"/>
    <lineage>
        <taxon>Bacteria</taxon>
        <taxon>Bacillati</taxon>
        <taxon>Actinomycetota</taxon>
        <taxon>Actinomycetes</taxon>
        <taxon>Propionibacteriales</taxon>
        <taxon>Nocardioidaceae</taxon>
        <taxon>Nocardioides</taxon>
    </lineage>
</organism>
<reference evidence="1 2" key="1">
    <citation type="submission" date="2018-11" db="EMBL/GenBank/DDBJ databases">
        <title>Sequencing the genomes of 1000 actinobacteria strains.</title>
        <authorList>
            <person name="Klenk H.-P."/>
        </authorList>
    </citation>
    <scope>NUCLEOTIDE SEQUENCE [LARGE SCALE GENOMIC DNA]</scope>
    <source>
        <strain evidence="1 2">DSM 12652</strain>
    </source>
</reference>
<evidence type="ECO:0000313" key="2">
    <source>
        <dbReference type="Proteomes" id="UP000281738"/>
    </source>
</evidence>
<comment type="caution">
    <text evidence="1">The sequence shown here is derived from an EMBL/GenBank/DDBJ whole genome shotgun (WGS) entry which is preliminary data.</text>
</comment>
<name>A0A3N2CU74_9ACTN</name>
<sequence>MIRHEFFTGTGVTLKFGEVGSERVPCCDECAVAPPSDSDVDDFVQQAESAVWAATRGFAEFRRENEDASVSGLAFEEGWFYTDGGSTWSPASPGPPFQQIWRPWARR</sequence>
<proteinExistence type="predicted"/>
<evidence type="ECO:0000313" key="1">
    <source>
        <dbReference type="EMBL" id="ROR91016.1"/>
    </source>
</evidence>
<dbReference type="Proteomes" id="UP000281738">
    <property type="component" value="Unassembled WGS sequence"/>
</dbReference>
<accession>A0A3N2CU74</accession>
<dbReference type="EMBL" id="RKHO01000001">
    <property type="protein sequence ID" value="ROR91016.1"/>
    <property type="molecule type" value="Genomic_DNA"/>
</dbReference>
<gene>
    <name evidence="1" type="ORF">EDD33_1876</name>
</gene>
<keyword evidence="2" id="KW-1185">Reference proteome</keyword>
<dbReference type="AlphaFoldDB" id="A0A3N2CU74"/>
<protein>
    <submittedName>
        <fullName evidence="1">Uncharacterized protein</fullName>
    </submittedName>
</protein>